<dbReference type="EMBL" id="BAAAJX010000010">
    <property type="protein sequence ID" value="GAA1493734.1"/>
    <property type="molecule type" value="Genomic_DNA"/>
</dbReference>
<feature type="region of interest" description="Disordered" evidence="8">
    <location>
        <begin position="193"/>
        <end position="225"/>
    </location>
</feature>
<evidence type="ECO:0000256" key="6">
    <source>
        <dbReference type="ARBA" id="ARBA00022989"/>
    </source>
</evidence>
<feature type="compositionally biased region" description="Low complexity" evidence="8">
    <location>
        <begin position="197"/>
        <end position="225"/>
    </location>
</feature>
<feature type="transmembrane region" description="Helical" evidence="9">
    <location>
        <begin position="111"/>
        <end position="134"/>
    </location>
</feature>
<dbReference type="Pfam" id="PF02293">
    <property type="entry name" value="AmiS_UreI"/>
    <property type="match status" value="1"/>
</dbReference>
<evidence type="ECO:0000313" key="10">
    <source>
        <dbReference type="EMBL" id="GAA1493734.1"/>
    </source>
</evidence>
<keyword evidence="5 9" id="KW-0812">Transmembrane</keyword>
<organism evidence="10 11">
    <name type="scientific">Curtobacterium herbarum</name>
    <dbReference type="NCBI Taxonomy" id="150122"/>
    <lineage>
        <taxon>Bacteria</taxon>
        <taxon>Bacillati</taxon>
        <taxon>Actinomycetota</taxon>
        <taxon>Actinomycetes</taxon>
        <taxon>Micrococcales</taxon>
        <taxon>Microbacteriaceae</taxon>
        <taxon>Curtobacterium</taxon>
    </lineage>
</organism>
<dbReference type="Gene3D" id="1.25.40.600">
    <property type="match status" value="1"/>
</dbReference>
<evidence type="ECO:0000256" key="2">
    <source>
        <dbReference type="ARBA" id="ARBA00010068"/>
    </source>
</evidence>
<reference evidence="11" key="1">
    <citation type="journal article" date="2019" name="Int. J. Syst. Evol. Microbiol.">
        <title>The Global Catalogue of Microorganisms (GCM) 10K type strain sequencing project: providing services to taxonomists for standard genome sequencing and annotation.</title>
        <authorList>
            <consortium name="The Broad Institute Genomics Platform"/>
            <consortium name="The Broad Institute Genome Sequencing Center for Infectious Disease"/>
            <person name="Wu L."/>
            <person name="Ma J."/>
        </authorList>
    </citation>
    <scope>NUCLEOTIDE SEQUENCE [LARGE SCALE GENOMIC DNA]</scope>
    <source>
        <strain evidence="11">JCM 12140</strain>
    </source>
</reference>
<dbReference type="InterPro" id="IPR038523">
    <property type="entry name" value="AmiSUreI_transpt_sf"/>
</dbReference>
<evidence type="ECO:0000256" key="7">
    <source>
        <dbReference type="ARBA" id="ARBA00023136"/>
    </source>
</evidence>
<proteinExistence type="inferred from homology"/>
<comment type="caution">
    <text evidence="10">The sequence shown here is derived from an EMBL/GenBank/DDBJ whole genome shotgun (WGS) entry which is preliminary data.</text>
</comment>
<feature type="transmembrane region" description="Helical" evidence="9">
    <location>
        <begin position="140"/>
        <end position="161"/>
    </location>
</feature>
<comment type="subcellular location">
    <subcellularLocation>
        <location evidence="1">Cell membrane</location>
        <topology evidence="1">Multi-pass membrane protein</topology>
    </subcellularLocation>
</comment>
<feature type="transmembrane region" description="Helical" evidence="9">
    <location>
        <begin position="56"/>
        <end position="74"/>
    </location>
</feature>
<protein>
    <recommendedName>
        <fullName evidence="12">AmiS/UreI transporter</fullName>
    </recommendedName>
</protein>
<sequence length="225" mass="22186">MASICLILSAAALLLNGLTLLGRVPGRDSGVADVLIGGLQLLLCTAVAISADGSLPALFAITGTFLFGLTYLYVGVDALAGLGSAGLGWFCGLVAVAAVVFAGVHVADDPVLAVLWVGWAVLWSLFFVLLALGWSSITTYTGWALVLASPLTALVPALLALTGHWPTGPAGAGIAALGEVVVFGGAAALTRRSPRNAATSPTAAPAPAATTSPTAAPAPAATTAS</sequence>
<evidence type="ECO:0000256" key="9">
    <source>
        <dbReference type="SAM" id="Phobius"/>
    </source>
</evidence>
<accession>A0ABP4K616</accession>
<dbReference type="Proteomes" id="UP001501742">
    <property type="component" value="Unassembled WGS sequence"/>
</dbReference>
<evidence type="ECO:0000313" key="11">
    <source>
        <dbReference type="Proteomes" id="UP001501742"/>
    </source>
</evidence>
<keyword evidence="4" id="KW-1003">Cell membrane</keyword>
<evidence type="ECO:0000256" key="1">
    <source>
        <dbReference type="ARBA" id="ARBA00004651"/>
    </source>
</evidence>
<evidence type="ECO:0008006" key="12">
    <source>
        <dbReference type="Google" id="ProtNLM"/>
    </source>
</evidence>
<keyword evidence="7 9" id="KW-0472">Membrane</keyword>
<keyword evidence="6 9" id="KW-1133">Transmembrane helix</keyword>
<evidence type="ECO:0000256" key="5">
    <source>
        <dbReference type="ARBA" id="ARBA00022692"/>
    </source>
</evidence>
<feature type="transmembrane region" description="Helical" evidence="9">
    <location>
        <begin position="86"/>
        <end position="104"/>
    </location>
</feature>
<evidence type="ECO:0000256" key="8">
    <source>
        <dbReference type="SAM" id="MobiDB-lite"/>
    </source>
</evidence>
<dbReference type="InterPro" id="IPR003211">
    <property type="entry name" value="AmiSUreI_transpt"/>
</dbReference>
<keyword evidence="3" id="KW-0813">Transport</keyword>
<feature type="transmembrane region" description="Helical" evidence="9">
    <location>
        <begin position="31"/>
        <end position="49"/>
    </location>
</feature>
<keyword evidence="11" id="KW-1185">Reference proteome</keyword>
<dbReference type="RefSeq" id="WP_204610174.1">
    <property type="nucleotide sequence ID" value="NZ_BAAAJX010000010.1"/>
</dbReference>
<evidence type="ECO:0000256" key="3">
    <source>
        <dbReference type="ARBA" id="ARBA00022448"/>
    </source>
</evidence>
<gene>
    <name evidence="10" type="ORF">GCM10009627_20800</name>
</gene>
<comment type="similarity">
    <text evidence="2">Belongs to the AmiS/UreI family.</text>
</comment>
<name>A0ABP4K616_9MICO</name>
<evidence type="ECO:0000256" key="4">
    <source>
        <dbReference type="ARBA" id="ARBA00022475"/>
    </source>
</evidence>